<sequence length="204" mass="23908">MDNRRSAKARGTPKDDFELSPSARRRYHRLQTAPFPRCRPLSPTVARNSNFGAEEFSQRRRQHPQHDQRRQQWPQNNKQSRSYPSIPQNHYIFFRKSQRLKETLIRILIQALWQIEQWCPDDISDGDLMDWQPEDEIVIPQPDGTVYAYGEGGAQNGVVRRCWTRNQRGRVWGNFVGKARSGEGYSRFRHFGLFCTKGLGGVVY</sequence>
<dbReference type="EMBL" id="KZ613485">
    <property type="protein sequence ID" value="PMD20444.1"/>
    <property type="molecule type" value="Genomic_DNA"/>
</dbReference>
<organism evidence="2 3">
    <name type="scientific">Hyaloscypha hepaticicola</name>
    <dbReference type="NCBI Taxonomy" id="2082293"/>
    <lineage>
        <taxon>Eukaryota</taxon>
        <taxon>Fungi</taxon>
        <taxon>Dikarya</taxon>
        <taxon>Ascomycota</taxon>
        <taxon>Pezizomycotina</taxon>
        <taxon>Leotiomycetes</taxon>
        <taxon>Helotiales</taxon>
        <taxon>Hyaloscyphaceae</taxon>
        <taxon>Hyaloscypha</taxon>
    </lineage>
</organism>
<protein>
    <submittedName>
        <fullName evidence="2">Uncharacterized protein</fullName>
    </submittedName>
</protein>
<evidence type="ECO:0000256" key="1">
    <source>
        <dbReference type="SAM" id="MobiDB-lite"/>
    </source>
</evidence>
<dbReference type="AlphaFoldDB" id="A0A2J6Q2L8"/>
<proteinExistence type="predicted"/>
<dbReference type="OrthoDB" id="3479934at2759"/>
<feature type="region of interest" description="Disordered" evidence="1">
    <location>
        <begin position="1"/>
        <end position="84"/>
    </location>
</feature>
<evidence type="ECO:0000313" key="2">
    <source>
        <dbReference type="EMBL" id="PMD20444.1"/>
    </source>
</evidence>
<reference evidence="2 3" key="1">
    <citation type="submission" date="2016-05" db="EMBL/GenBank/DDBJ databases">
        <title>A degradative enzymes factory behind the ericoid mycorrhizal symbiosis.</title>
        <authorList>
            <consortium name="DOE Joint Genome Institute"/>
            <person name="Martino E."/>
            <person name="Morin E."/>
            <person name="Grelet G."/>
            <person name="Kuo A."/>
            <person name="Kohler A."/>
            <person name="Daghino S."/>
            <person name="Barry K."/>
            <person name="Choi C."/>
            <person name="Cichocki N."/>
            <person name="Clum A."/>
            <person name="Copeland A."/>
            <person name="Hainaut M."/>
            <person name="Haridas S."/>
            <person name="Labutti K."/>
            <person name="Lindquist E."/>
            <person name="Lipzen A."/>
            <person name="Khouja H.-R."/>
            <person name="Murat C."/>
            <person name="Ohm R."/>
            <person name="Olson A."/>
            <person name="Spatafora J."/>
            <person name="Veneault-Fourrey C."/>
            <person name="Henrissat B."/>
            <person name="Grigoriev I."/>
            <person name="Martin F."/>
            <person name="Perotto S."/>
        </authorList>
    </citation>
    <scope>NUCLEOTIDE SEQUENCE [LARGE SCALE GENOMIC DNA]</scope>
    <source>
        <strain evidence="2 3">UAMH 7357</strain>
    </source>
</reference>
<name>A0A2J6Q2L8_9HELO</name>
<dbReference type="Proteomes" id="UP000235672">
    <property type="component" value="Unassembled WGS sequence"/>
</dbReference>
<keyword evidence="3" id="KW-1185">Reference proteome</keyword>
<accession>A0A2J6Q2L8</accession>
<gene>
    <name evidence="2" type="ORF">NA56DRAFT_704786</name>
</gene>
<evidence type="ECO:0000313" key="3">
    <source>
        <dbReference type="Proteomes" id="UP000235672"/>
    </source>
</evidence>